<evidence type="ECO:0000256" key="1">
    <source>
        <dbReference type="ARBA" id="ARBA00022714"/>
    </source>
</evidence>
<accession>A0ABW4ZQJ4</accession>
<keyword evidence="4" id="KW-0408">Iron</keyword>
<proteinExistence type="predicted"/>
<dbReference type="CDD" id="cd00207">
    <property type="entry name" value="fer2"/>
    <property type="match status" value="1"/>
</dbReference>
<dbReference type="Proteomes" id="UP001597387">
    <property type="component" value="Unassembled WGS sequence"/>
</dbReference>
<dbReference type="Gene3D" id="3.10.20.30">
    <property type="match status" value="1"/>
</dbReference>
<dbReference type="Gene3D" id="1.10.150.120">
    <property type="entry name" value="[2Fe-2S]-binding domain"/>
    <property type="match status" value="1"/>
</dbReference>
<keyword evidence="8" id="KW-1185">Reference proteome</keyword>
<gene>
    <name evidence="7" type="ORF">ACFSJU_16935</name>
</gene>
<feature type="domain" description="2Fe-2S ferredoxin-type" evidence="6">
    <location>
        <begin position="2"/>
        <end position="78"/>
    </location>
</feature>
<dbReference type="InterPro" id="IPR036010">
    <property type="entry name" value="2Fe-2S_ferredoxin-like_sf"/>
</dbReference>
<dbReference type="PANTHER" id="PTHR44379:SF2">
    <property type="entry name" value="BLR6218 PROTEIN"/>
    <property type="match status" value="1"/>
</dbReference>
<evidence type="ECO:0000256" key="2">
    <source>
        <dbReference type="ARBA" id="ARBA00022723"/>
    </source>
</evidence>
<comment type="caution">
    <text evidence="7">The sequence shown here is derived from an EMBL/GenBank/DDBJ whole genome shotgun (WGS) entry which is preliminary data.</text>
</comment>
<dbReference type="RefSeq" id="WP_255904575.1">
    <property type="nucleotide sequence ID" value="NZ_JAFMZO010000004.1"/>
</dbReference>
<evidence type="ECO:0000256" key="4">
    <source>
        <dbReference type="ARBA" id="ARBA00023004"/>
    </source>
</evidence>
<evidence type="ECO:0000313" key="7">
    <source>
        <dbReference type="EMBL" id="MFD2164096.1"/>
    </source>
</evidence>
<name>A0ABW4ZQJ4_9SPHI</name>
<dbReference type="InterPro" id="IPR002888">
    <property type="entry name" value="2Fe-2S-bd"/>
</dbReference>
<dbReference type="InterPro" id="IPR051452">
    <property type="entry name" value="Diverse_Oxidoreductases"/>
</dbReference>
<dbReference type="Pfam" id="PF01799">
    <property type="entry name" value="Fer2_2"/>
    <property type="match status" value="1"/>
</dbReference>
<dbReference type="SUPFAM" id="SSF47741">
    <property type="entry name" value="CO dehydrogenase ISP C-domain like"/>
    <property type="match status" value="1"/>
</dbReference>
<dbReference type="InterPro" id="IPR001041">
    <property type="entry name" value="2Fe-2S_ferredoxin-type"/>
</dbReference>
<evidence type="ECO:0000259" key="6">
    <source>
        <dbReference type="PROSITE" id="PS51085"/>
    </source>
</evidence>
<evidence type="ECO:0000256" key="3">
    <source>
        <dbReference type="ARBA" id="ARBA00023002"/>
    </source>
</evidence>
<keyword evidence="1" id="KW-0001">2Fe-2S</keyword>
<evidence type="ECO:0000313" key="8">
    <source>
        <dbReference type="Proteomes" id="UP001597387"/>
    </source>
</evidence>
<keyword evidence="3" id="KW-0560">Oxidoreductase</keyword>
<dbReference type="Pfam" id="PF00111">
    <property type="entry name" value="Fer2"/>
    <property type="match status" value="1"/>
</dbReference>
<dbReference type="InterPro" id="IPR036884">
    <property type="entry name" value="2Fe-2S-bd_dom_sf"/>
</dbReference>
<dbReference type="InterPro" id="IPR006058">
    <property type="entry name" value="2Fe2S_fd_BS"/>
</dbReference>
<reference evidence="8" key="1">
    <citation type="journal article" date="2019" name="Int. J. Syst. Evol. Microbiol.">
        <title>The Global Catalogue of Microorganisms (GCM) 10K type strain sequencing project: providing services to taxonomists for standard genome sequencing and annotation.</title>
        <authorList>
            <consortium name="The Broad Institute Genomics Platform"/>
            <consortium name="The Broad Institute Genome Sequencing Center for Infectious Disease"/>
            <person name="Wu L."/>
            <person name="Ma J."/>
        </authorList>
    </citation>
    <scope>NUCLEOTIDE SEQUENCE [LARGE SCALE GENOMIC DNA]</scope>
    <source>
        <strain evidence="8">KCTC 42217</strain>
    </source>
</reference>
<keyword evidence="2" id="KW-0479">Metal-binding</keyword>
<sequence length="156" mass="16812">MAKYTLIVNGIEQGVDVDPAMPLLWILRDELNLTGTKYSCGVGVCGACTVLVDGQAFRSCQLTAAFASGKKITTIEGLSDEVTHPVQQAWEELNVPQCGYCQSGQMLAAAALLSKNPKPQDSIIDQVMSQNICRCGTHYRIKKAIHRASEIAAKKG</sequence>
<dbReference type="SUPFAM" id="SSF54292">
    <property type="entry name" value="2Fe-2S ferredoxin-like"/>
    <property type="match status" value="1"/>
</dbReference>
<keyword evidence="5" id="KW-0411">Iron-sulfur</keyword>
<dbReference type="EMBL" id="JBHUHZ010000003">
    <property type="protein sequence ID" value="MFD2164096.1"/>
    <property type="molecule type" value="Genomic_DNA"/>
</dbReference>
<dbReference type="InterPro" id="IPR012675">
    <property type="entry name" value="Beta-grasp_dom_sf"/>
</dbReference>
<protein>
    <submittedName>
        <fullName evidence="7">(2Fe-2S)-binding protein</fullName>
    </submittedName>
</protein>
<dbReference type="PROSITE" id="PS51085">
    <property type="entry name" value="2FE2S_FER_2"/>
    <property type="match status" value="1"/>
</dbReference>
<evidence type="ECO:0000256" key="5">
    <source>
        <dbReference type="ARBA" id="ARBA00023014"/>
    </source>
</evidence>
<organism evidence="7 8">
    <name type="scientific">Paradesertivirga mongoliensis</name>
    <dbReference type="NCBI Taxonomy" id="2100740"/>
    <lineage>
        <taxon>Bacteria</taxon>
        <taxon>Pseudomonadati</taxon>
        <taxon>Bacteroidota</taxon>
        <taxon>Sphingobacteriia</taxon>
        <taxon>Sphingobacteriales</taxon>
        <taxon>Sphingobacteriaceae</taxon>
        <taxon>Paradesertivirga</taxon>
    </lineage>
</organism>
<dbReference type="PROSITE" id="PS00197">
    <property type="entry name" value="2FE2S_FER_1"/>
    <property type="match status" value="1"/>
</dbReference>
<dbReference type="PANTHER" id="PTHR44379">
    <property type="entry name" value="OXIDOREDUCTASE WITH IRON-SULFUR SUBUNIT"/>
    <property type="match status" value="1"/>
</dbReference>